<organism evidence="1">
    <name type="scientific">marine sediment metagenome</name>
    <dbReference type="NCBI Taxonomy" id="412755"/>
    <lineage>
        <taxon>unclassified sequences</taxon>
        <taxon>metagenomes</taxon>
        <taxon>ecological metagenomes</taxon>
    </lineage>
</organism>
<accession>X1BKD0</accession>
<proteinExistence type="predicted"/>
<feature type="non-terminal residue" evidence="1">
    <location>
        <position position="1"/>
    </location>
</feature>
<reference evidence="1" key="1">
    <citation type="journal article" date="2014" name="Front. Microbiol.">
        <title>High frequency of phylogenetically diverse reductive dehalogenase-homologous genes in deep subseafloor sedimentary metagenomes.</title>
        <authorList>
            <person name="Kawai M."/>
            <person name="Futagami T."/>
            <person name="Toyoda A."/>
            <person name="Takaki Y."/>
            <person name="Nishi S."/>
            <person name="Hori S."/>
            <person name="Arai W."/>
            <person name="Tsubouchi T."/>
            <person name="Morono Y."/>
            <person name="Uchiyama I."/>
            <person name="Ito T."/>
            <person name="Fujiyama A."/>
            <person name="Inagaki F."/>
            <person name="Takami H."/>
        </authorList>
    </citation>
    <scope>NUCLEOTIDE SEQUENCE</scope>
    <source>
        <strain evidence="1">Expedition CK06-06</strain>
    </source>
</reference>
<name>X1BKD0_9ZZZZ</name>
<dbReference type="AlphaFoldDB" id="X1BKD0"/>
<dbReference type="EMBL" id="BART01021119">
    <property type="protein sequence ID" value="GAG96374.1"/>
    <property type="molecule type" value="Genomic_DNA"/>
</dbReference>
<comment type="caution">
    <text evidence="1">The sequence shown here is derived from an EMBL/GenBank/DDBJ whole genome shotgun (WGS) entry which is preliminary data.</text>
</comment>
<evidence type="ECO:0000313" key="1">
    <source>
        <dbReference type="EMBL" id="GAG96374.1"/>
    </source>
</evidence>
<sequence>SEKTIMISSRLSDSEPILNLKDLFYNEELEENIEAKIKQLPEKNKRTNFKLLQEIQTVLQRCTHLTENQRLMYCESQRYFMKQYLREMNKQP</sequence>
<protein>
    <submittedName>
        <fullName evidence="1">Uncharacterized protein</fullName>
    </submittedName>
</protein>
<gene>
    <name evidence="1" type="ORF">S01H4_39062</name>
</gene>